<evidence type="ECO:0000256" key="1">
    <source>
        <dbReference type="SAM" id="MobiDB-lite"/>
    </source>
</evidence>
<evidence type="ECO:0000313" key="4">
    <source>
        <dbReference type="Proteomes" id="UP000177885"/>
    </source>
</evidence>
<comment type="caution">
    <text evidence="3">The sequence shown here is derived from an EMBL/GenBank/DDBJ whole genome shotgun (WGS) entry which is preliminary data.</text>
</comment>
<dbReference type="CDD" id="cd10911">
    <property type="entry name" value="PIN_LabA"/>
    <property type="match status" value="1"/>
</dbReference>
<accession>A0A1F7TM47</accession>
<dbReference type="Pfam" id="PF01936">
    <property type="entry name" value="NYN"/>
    <property type="match status" value="1"/>
</dbReference>
<gene>
    <name evidence="3" type="ORF">A2856_00985</name>
</gene>
<feature type="compositionally biased region" description="Basic and acidic residues" evidence="1">
    <location>
        <begin position="156"/>
        <end position="170"/>
    </location>
</feature>
<dbReference type="GO" id="GO:0004540">
    <property type="term" value="F:RNA nuclease activity"/>
    <property type="evidence" value="ECO:0007669"/>
    <property type="project" value="InterPro"/>
</dbReference>
<dbReference type="InterPro" id="IPR047140">
    <property type="entry name" value="LabA"/>
</dbReference>
<organism evidence="3 4">
    <name type="scientific">Candidatus Uhrbacteria bacterium RIFCSPHIGHO2_01_FULL_63_20</name>
    <dbReference type="NCBI Taxonomy" id="1802385"/>
    <lineage>
        <taxon>Bacteria</taxon>
        <taxon>Candidatus Uhriibacteriota</taxon>
    </lineage>
</organism>
<dbReference type="EMBL" id="MGDT01000004">
    <property type="protein sequence ID" value="OGL67045.1"/>
    <property type="molecule type" value="Genomic_DNA"/>
</dbReference>
<feature type="region of interest" description="Disordered" evidence="1">
    <location>
        <begin position="155"/>
        <end position="200"/>
    </location>
</feature>
<dbReference type="PANTHER" id="PTHR35458">
    <property type="entry name" value="SLR0755 PROTEIN"/>
    <property type="match status" value="1"/>
</dbReference>
<dbReference type="InterPro" id="IPR021139">
    <property type="entry name" value="NYN"/>
</dbReference>
<proteinExistence type="predicted"/>
<dbReference type="Proteomes" id="UP000177885">
    <property type="component" value="Unassembled WGS sequence"/>
</dbReference>
<evidence type="ECO:0000259" key="2">
    <source>
        <dbReference type="Pfam" id="PF01936"/>
    </source>
</evidence>
<dbReference type="AlphaFoldDB" id="A0A1F7TM47"/>
<dbReference type="STRING" id="1802385.A2856_00985"/>
<sequence length="200" mass="22614">MYYSARYLFGRKVSFTSIVEDAVAKRRLIRAIAYVVSTKGQEEQPFFEALQKAGIELREKELMEYSSGQKKADWDVGLAVDVIRMLDMLDVVVIVSGDGDFQPLIEYAKSRGRIVEVMSFRETTSGKIPEAADRYVNLSDDKKRYLLGGLRLKSAKAQEDVRTALERSTDSPEGVSAPGALKRKPSAEPPEERRRRRLSF</sequence>
<evidence type="ECO:0000313" key="3">
    <source>
        <dbReference type="EMBL" id="OGL67045.1"/>
    </source>
</evidence>
<feature type="domain" description="NYN" evidence="2">
    <location>
        <begin position="2"/>
        <end position="138"/>
    </location>
</feature>
<protein>
    <recommendedName>
        <fullName evidence="2">NYN domain-containing protein</fullName>
    </recommendedName>
</protein>
<name>A0A1F7TM47_9BACT</name>
<dbReference type="PANTHER" id="PTHR35458:SF8">
    <property type="entry name" value="SLR0650 PROTEIN"/>
    <property type="match status" value="1"/>
</dbReference>
<dbReference type="Gene3D" id="3.40.50.1010">
    <property type="entry name" value="5'-nuclease"/>
    <property type="match status" value="1"/>
</dbReference>
<reference evidence="3 4" key="1">
    <citation type="journal article" date="2016" name="Nat. Commun.">
        <title>Thousands of microbial genomes shed light on interconnected biogeochemical processes in an aquifer system.</title>
        <authorList>
            <person name="Anantharaman K."/>
            <person name="Brown C.T."/>
            <person name="Hug L.A."/>
            <person name="Sharon I."/>
            <person name="Castelle C.J."/>
            <person name="Probst A.J."/>
            <person name="Thomas B.C."/>
            <person name="Singh A."/>
            <person name="Wilkins M.J."/>
            <person name="Karaoz U."/>
            <person name="Brodie E.L."/>
            <person name="Williams K.H."/>
            <person name="Hubbard S.S."/>
            <person name="Banfield J.F."/>
        </authorList>
    </citation>
    <scope>NUCLEOTIDE SEQUENCE [LARGE SCALE GENOMIC DNA]</scope>
</reference>